<dbReference type="AlphaFoldDB" id="A0AAD6TXH3"/>
<feature type="compositionally biased region" description="Basic residues" evidence="1">
    <location>
        <begin position="193"/>
        <end position="206"/>
    </location>
</feature>
<accession>A0AAD6TXH3</accession>
<dbReference type="Proteomes" id="UP001222325">
    <property type="component" value="Unassembled WGS sequence"/>
</dbReference>
<feature type="compositionally biased region" description="Low complexity" evidence="1">
    <location>
        <begin position="179"/>
        <end position="192"/>
    </location>
</feature>
<evidence type="ECO:0000313" key="2">
    <source>
        <dbReference type="EMBL" id="KAJ7082921.1"/>
    </source>
</evidence>
<sequence length="206" mass="23488">MEPSYQTVVGSDHIVFYEFRGIGVPPDDLGRAGDIFWDTTFPYILYVRRLNAWEAWNPRASEGSQLLVEHPCFYDRYLWLSGSGLSWLAQQSLGKSRVEIKQFQTLGDELQKELAAVLCSSPGFRSLAPDILDNRTRHDAEVTRRTRNGILVGKTPYFSTVSSPLKRKRSQKGPDFKGSISIQSSSCSTPSRSRSRTHRQKMWILR</sequence>
<feature type="region of interest" description="Disordered" evidence="1">
    <location>
        <begin position="162"/>
        <end position="206"/>
    </location>
</feature>
<gene>
    <name evidence="2" type="ORF">B0H15DRAFT_434624</name>
</gene>
<evidence type="ECO:0000256" key="1">
    <source>
        <dbReference type="SAM" id="MobiDB-lite"/>
    </source>
</evidence>
<keyword evidence="3" id="KW-1185">Reference proteome</keyword>
<organism evidence="2 3">
    <name type="scientific">Mycena belliarum</name>
    <dbReference type="NCBI Taxonomy" id="1033014"/>
    <lineage>
        <taxon>Eukaryota</taxon>
        <taxon>Fungi</taxon>
        <taxon>Dikarya</taxon>
        <taxon>Basidiomycota</taxon>
        <taxon>Agaricomycotina</taxon>
        <taxon>Agaricomycetes</taxon>
        <taxon>Agaricomycetidae</taxon>
        <taxon>Agaricales</taxon>
        <taxon>Marasmiineae</taxon>
        <taxon>Mycenaceae</taxon>
        <taxon>Mycena</taxon>
    </lineage>
</organism>
<dbReference type="EMBL" id="JARJCN010000043">
    <property type="protein sequence ID" value="KAJ7082921.1"/>
    <property type="molecule type" value="Genomic_DNA"/>
</dbReference>
<reference evidence="2" key="1">
    <citation type="submission" date="2023-03" db="EMBL/GenBank/DDBJ databases">
        <title>Massive genome expansion in bonnet fungi (Mycena s.s.) driven by repeated elements and novel gene families across ecological guilds.</title>
        <authorList>
            <consortium name="Lawrence Berkeley National Laboratory"/>
            <person name="Harder C.B."/>
            <person name="Miyauchi S."/>
            <person name="Viragh M."/>
            <person name="Kuo A."/>
            <person name="Thoen E."/>
            <person name="Andreopoulos B."/>
            <person name="Lu D."/>
            <person name="Skrede I."/>
            <person name="Drula E."/>
            <person name="Henrissat B."/>
            <person name="Morin E."/>
            <person name="Kohler A."/>
            <person name="Barry K."/>
            <person name="LaButti K."/>
            <person name="Morin E."/>
            <person name="Salamov A."/>
            <person name="Lipzen A."/>
            <person name="Mereny Z."/>
            <person name="Hegedus B."/>
            <person name="Baldrian P."/>
            <person name="Stursova M."/>
            <person name="Weitz H."/>
            <person name="Taylor A."/>
            <person name="Grigoriev I.V."/>
            <person name="Nagy L.G."/>
            <person name="Martin F."/>
            <person name="Kauserud H."/>
        </authorList>
    </citation>
    <scope>NUCLEOTIDE SEQUENCE</scope>
    <source>
        <strain evidence="2">CBHHK173m</strain>
    </source>
</reference>
<name>A0AAD6TXH3_9AGAR</name>
<protein>
    <submittedName>
        <fullName evidence="2">Uncharacterized protein</fullName>
    </submittedName>
</protein>
<evidence type="ECO:0000313" key="3">
    <source>
        <dbReference type="Proteomes" id="UP001222325"/>
    </source>
</evidence>
<proteinExistence type="predicted"/>
<comment type="caution">
    <text evidence="2">The sequence shown here is derived from an EMBL/GenBank/DDBJ whole genome shotgun (WGS) entry which is preliminary data.</text>
</comment>